<evidence type="ECO:0000259" key="5">
    <source>
        <dbReference type="Pfam" id="PF13178"/>
    </source>
</evidence>
<comment type="caution">
    <text evidence="6">The sequence shown here is derived from an EMBL/GenBank/DDBJ whole genome shotgun (WGS) entry which is preliminary data.</text>
</comment>
<dbReference type="PANTHER" id="PTHR32295">
    <property type="entry name" value="IQ-DOMAIN 5-RELATED"/>
    <property type="match status" value="1"/>
</dbReference>
<dbReference type="PANTHER" id="PTHR32295:SF10">
    <property type="entry name" value="PROTEIN IQ-DOMAIN 25"/>
    <property type="match status" value="1"/>
</dbReference>
<evidence type="ECO:0000256" key="1">
    <source>
        <dbReference type="ARBA" id="ARBA00022860"/>
    </source>
</evidence>
<keyword evidence="7" id="KW-1185">Reference proteome</keyword>
<dbReference type="GO" id="GO:0005516">
    <property type="term" value="F:calmodulin binding"/>
    <property type="evidence" value="ECO:0007669"/>
    <property type="project" value="UniProtKB-KW"/>
</dbReference>
<dbReference type="InterPro" id="IPR000048">
    <property type="entry name" value="IQ_motif_EF-hand-BS"/>
</dbReference>
<feature type="region of interest" description="Disordered" evidence="4">
    <location>
        <begin position="232"/>
        <end position="258"/>
    </location>
</feature>
<dbReference type="AlphaFoldDB" id="A0AAP0BE09"/>
<evidence type="ECO:0000313" key="6">
    <source>
        <dbReference type="EMBL" id="KAK8935366.1"/>
    </source>
</evidence>
<proteinExistence type="inferred from homology"/>
<dbReference type="SMART" id="SM00015">
    <property type="entry name" value="IQ"/>
    <property type="match status" value="2"/>
</dbReference>
<dbReference type="EMBL" id="JBBWWQ010000011">
    <property type="protein sequence ID" value="KAK8935366.1"/>
    <property type="molecule type" value="Genomic_DNA"/>
</dbReference>
<gene>
    <name evidence="6" type="ORF">KSP39_PZI013122</name>
</gene>
<comment type="subunit">
    <text evidence="3">Binds to multiple calmodulin (CaM) in the presence of Ca(2+) and CaM-like proteins.</text>
</comment>
<evidence type="ECO:0000256" key="3">
    <source>
        <dbReference type="ARBA" id="ARBA00024378"/>
    </source>
</evidence>
<feature type="compositionally biased region" description="Polar residues" evidence="4">
    <location>
        <begin position="232"/>
        <end position="242"/>
    </location>
</feature>
<keyword evidence="1" id="KW-0112">Calmodulin-binding</keyword>
<reference evidence="6 7" key="1">
    <citation type="journal article" date="2022" name="Nat. Plants">
        <title>Genomes of leafy and leafless Platanthera orchids illuminate the evolution of mycoheterotrophy.</title>
        <authorList>
            <person name="Li M.H."/>
            <person name="Liu K.W."/>
            <person name="Li Z."/>
            <person name="Lu H.C."/>
            <person name="Ye Q.L."/>
            <person name="Zhang D."/>
            <person name="Wang J.Y."/>
            <person name="Li Y.F."/>
            <person name="Zhong Z.M."/>
            <person name="Liu X."/>
            <person name="Yu X."/>
            <person name="Liu D.K."/>
            <person name="Tu X.D."/>
            <person name="Liu B."/>
            <person name="Hao Y."/>
            <person name="Liao X.Y."/>
            <person name="Jiang Y.T."/>
            <person name="Sun W.H."/>
            <person name="Chen J."/>
            <person name="Chen Y.Q."/>
            <person name="Ai Y."/>
            <person name="Zhai J.W."/>
            <person name="Wu S.S."/>
            <person name="Zhou Z."/>
            <person name="Hsiao Y.Y."/>
            <person name="Wu W.L."/>
            <person name="Chen Y.Y."/>
            <person name="Lin Y.F."/>
            <person name="Hsu J.L."/>
            <person name="Li C.Y."/>
            <person name="Wang Z.W."/>
            <person name="Zhao X."/>
            <person name="Zhong W.Y."/>
            <person name="Ma X.K."/>
            <person name="Ma L."/>
            <person name="Huang J."/>
            <person name="Chen G.Z."/>
            <person name="Huang M.Z."/>
            <person name="Huang L."/>
            <person name="Peng D.H."/>
            <person name="Luo Y.B."/>
            <person name="Zou S.Q."/>
            <person name="Chen S.P."/>
            <person name="Lan S."/>
            <person name="Tsai W.C."/>
            <person name="Van de Peer Y."/>
            <person name="Liu Z.J."/>
        </authorList>
    </citation>
    <scope>NUCLEOTIDE SEQUENCE [LARGE SCALE GENOMIC DNA]</scope>
    <source>
        <strain evidence="6">Lor287</strain>
    </source>
</reference>
<accession>A0AAP0BE09</accession>
<sequence length="296" mass="32304">MTEGRRGDGASSLPGIRANQPRWAAAAQPGLNHCMLKQRKKEQSKHAIAVAAATAAAADAAVTAAQAAVAVLQLTSHGRIGKLAGFPEWLAAVKIQRVFRGYLAKKALRALRALVKLQALVRGYLVRKQAAATFHSMQALIKAQATIRAQKCRAFLSSPKIVQIDSCRPNSRSSRRATHSLIDHSDEIFPNSISSAPSTPVKSVCGMTEGDFRKRLINSIDCPNYMTSTRSFEAKVRSQSAPKQRPEDPGSSKRLPLSELVMEQSRASLSGVRMRKMEEEFSFKKAVLGRLDRCLN</sequence>
<organism evidence="6 7">
    <name type="scientific">Platanthera zijinensis</name>
    <dbReference type="NCBI Taxonomy" id="2320716"/>
    <lineage>
        <taxon>Eukaryota</taxon>
        <taxon>Viridiplantae</taxon>
        <taxon>Streptophyta</taxon>
        <taxon>Embryophyta</taxon>
        <taxon>Tracheophyta</taxon>
        <taxon>Spermatophyta</taxon>
        <taxon>Magnoliopsida</taxon>
        <taxon>Liliopsida</taxon>
        <taxon>Asparagales</taxon>
        <taxon>Orchidaceae</taxon>
        <taxon>Orchidoideae</taxon>
        <taxon>Orchideae</taxon>
        <taxon>Orchidinae</taxon>
        <taxon>Platanthera</taxon>
    </lineage>
</organism>
<feature type="domain" description="DUF4005" evidence="5">
    <location>
        <begin position="191"/>
        <end position="269"/>
    </location>
</feature>
<dbReference type="CDD" id="cd23767">
    <property type="entry name" value="IQCD"/>
    <property type="match status" value="1"/>
</dbReference>
<evidence type="ECO:0000256" key="4">
    <source>
        <dbReference type="SAM" id="MobiDB-lite"/>
    </source>
</evidence>
<dbReference type="Proteomes" id="UP001418222">
    <property type="component" value="Unassembled WGS sequence"/>
</dbReference>
<comment type="similarity">
    <text evidence="2">Belongs to the IQD family.</text>
</comment>
<dbReference type="InterPro" id="IPR025064">
    <property type="entry name" value="DUF4005"/>
</dbReference>
<dbReference type="Gene3D" id="1.20.5.190">
    <property type="match status" value="1"/>
</dbReference>
<dbReference type="Pfam" id="PF13178">
    <property type="entry name" value="DUF4005"/>
    <property type="match status" value="1"/>
</dbReference>
<evidence type="ECO:0000256" key="2">
    <source>
        <dbReference type="ARBA" id="ARBA00024341"/>
    </source>
</evidence>
<dbReference type="Pfam" id="PF00612">
    <property type="entry name" value="IQ"/>
    <property type="match status" value="2"/>
</dbReference>
<dbReference type="PROSITE" id="PS50096">
    <property type="entry name" value="IQ"/>
    <property type="match status" value="2"/>
</dbReference>
<protein>
    <recommendedName>
        <fullName evidence="5">DUF4005 domain-containing protein</fullName>
    </recommendedName>
</protein>
<evidence type="ECO:0000313" key="7">
    <source>
        <dbReference type="Proteomes" id="UP001418222"/>
    </source>
</evidence>
<name>A0AAP0BE09_9ASPA</name>